<dbReference type="InterPro" id="IPR003593">
    <property type="entry name" value="AAA+_ATPase"/>
</dbReference>
<keyword evidence="3" id="KW-0547">Nucleotide-binding</keyword>
<accession>A0A9P1CK84</accession>
<dbReference type="EMBL" id="CAMXCT010001731">
    <property type="protein sequence ID" value="CAI3992577.1"/>
    <property type="molecule type" value="Genomic_DNA"/>
</dbReference>
<evidence type="ECO:0000256" key="2">
    <source>
        <dbReference type="ARBA" id="ARBA00022692"/>
    </source>
</evidence>
<feature type="domain" description="ABC transporter" evidence="7">
    <location>
        <begin position="329"/>
        <end position="564"/>
    </location>
</feature>
<keyword evidence="5" id="KW-1133">Transmembrane helix</keyword>
<dbReference type="SMART" id="SM00382">
    <property type="entry name" value="AAA"/>
    <property type="match status" value="1"/>
</dbReference>
<comment type="subcellular location">
    <subcellularLocation>
        <location evidence="1">Membrane</location>
        <topology evidence="1">Multi-pass membrane protein</topology>
    </subcellularLocation>
</comment>
<keyword evidence="6" id="KW-0472">Membrane</keyword>
<dbReference type="GO" id="GO:0015421">
    <property type="term" value="F:ABC-type oligopeptide transporter activity"/>
    <property type="evidence" value="ECO:0007669"/>
    <property type="project" value="TreeGrafter"/>
</dbReference>
<dbReference type="PROSITE" id="PS50893">
    <property type="entry name" value="ABC_TRANSPORTER_2"/>
    <property type="match status" value="1"/>
</dbReference>
<dbReference type="AlphaFoldDB" id="A0A9P1CK84"/>
<dbReference type="Pfam" id="PF00664">
    <property type="entry name" value="ABC_membrane"/>
    <property type="match status" value="1"/>
</dbReference>
<reference evidence="9" key="1">
    <citation type="submission" date="2022-10" db="EMBL/GenBank/DDBJ databases">
        <authorList>
            <person name="Chen Y."/>
            <person name="Dougan E. K."/>
            <person name="Chan C."/>
            <person name="Rhodes N."/>
            <person name="Thang M."/>
        </authorList>
    </citation>
    <scope>NUCLEOTIDE SEQUENCE</scope>
</reference>
<sequence>MITDADVWLARHLQPEVPRLCLGAGALVLSSFVNFRTGAQLKTAIEEGGKSSAVRSLMLFGLGAAAGCVRTIIFDSASERLRASMSVQVFAAKLLEEPSQSPEERGSVAAMDSDVALCADFILKIQNVARFTSSIVGGTVAMFRASWKLSAAVWPLLVLGALHGARAGAKRSMKSAQSLAQAREDALSFAEERLQHSDLVRWFCRAEEEAKAFHVKCEKSVAVATSSARKRGVAHFVLDWASKGVLLGLSSLGSQLVARGELTAGQLTSYFFHATFLGLGLYGLVGLVPEIVAARAAAMRLSNSTKAAKAKANTAETSTLLQGERALPINFKNVHFRYSDQEVLQGFSLQLAAGETCALVGASGCGKTTALRLLLGDFHISSGEVCIGGSNVGTLSLKELRHMVSVAPQAAALLGSSVTEAIKFGAKSNPVSAESVEDAAKAASAHSFVKSRPQGYDAPVGRGGELLSGGERQRVALARALIRDAPVLLLDEPTSGLDANTAASLAEAVLGRTSRPTTLIATHSLALIRSCDTVAVVSKGQVVQRGRFADLISDASGQLAQIARSGELQEA</sequence>
<evidence type="ECO:0000313" key="9">
    <source>
        <dbReference type="EMBL" id="CAI3992577.1"/>
    </source>
</evidence>
<dbReference type="InterPro" id="IPR017871">
    <property type="entry name" value="ABC_transporter-like_CS"/>
</dbReference>
<evidence type="ECO:0000313" key="11">
    <source>
        <dbReference type="EMBL" id="CAL4779889.1"/>
    </source>
</evidence>
<evidence type="ECO:0000313" key="12">
    <source>
        <dbReference type="Proteomes" id="UP001152797"/>
    </source>
</evidence>
<name>A0A9P1CK84_9DINO</name>
<proteinExistence type="predicted"/>
<dbReference type="InterPro" id="IPR003439">
    <property type="entry name" value="ABC_transporter-like_ATP-bd"/>
</dbReference>
<feature type="domain" description="ABC transmembrane type-1" evidence="8">
    <location>
        <begin position="57"/>
        <end position="293"/>
    </location>
</feature>
<evidence type="ECO:0000256" key="1">
    <source>
        <dbReference type="ARBA" id="ARBA00004141"/>
    </source>
</evidence>
<dbReference type="PROSITE" id="PS50929">
    <property type="entry name" value="ABC_TM1F"/>
    <property type="match status" value="1"/>
</dbReference>
<dbReference type="InterPro" id="IPR011527">
    <property type="entry name" value="ABC1_TM_dom"/>
</dbReference>
<dbReference type="PANTHER" id="PTHR43394">
    <property type="entry name" value="ATP-DEPENDENT PERMEASE MDL1, MITOCHONDRIAL"/>
    <property type="match status" value="1"/>
</dbReference>
<evidence type="ECO:0000256" key="3">
    <source>
        <dbReference type="ARBA" id="ARBA00022741"/>
    </source>
</evidence>
<dbReference type="EMBL" id="CAMXCT030001731">
    <property type="protein sequence ID" value="CAL4779889.1"/>
    <property type="molecule type" value="Genomic_DNA"/>
</dbReference>
<dbReference type="Gene3D" id="3.40.50.300">
    <property type="entry name" value="P-loop containing nucleotide triphosphate hydrolases"/>
    <property type="match status" value="1"/>
</dbReference>
<evidence type="ECO:0000259" key="7">
    <source>
        <dbReference type="PROSITE" id="PS50893"/>
    </source>
</evidence>
<organism evidence="9">
    <name type="scientific">Cladocopium goreaui</name>
    <dbReference type="NCBI Taxonomy" id="2562237"/>
    <lineage>
        <taxon>Eukaryota</taxon>
        <taxon>Sar</taxon>
        <taxon>Alveolata</taxon>
        <taxon>Dinophyceae</taxon>
        <taxon>Suessiales</taxon>
        <taxon>Symbiodiniaceae</taxon>
        <taxon>Cladocopium</taxon>
    </lineage>
</organism>
<keyword evidence="4 11" id="KW-0067">ATP-binding</keyword>
<gene>
    <name evidence="9" type="ORF">C1SCF055_LOCUS19395</name>
</gene>
<keyword evidence="12" id="KW-1185">Reference proteome</keyword>
<evidence type="ECO:0000313" key="10">
    <source>
        <dbReference type="EMBL" id="CAL1145952.1"/>
    </source>
</evidence>
<dbReference type="GO" id="GO:0005743">
    <property type="term" value="C:mitochondrial inner membrane"/>
    <property type="evidence" value="ECO:0007669"/>
    <property type="project" value="TreeGrafter"/>
</dbReference>
<comment type="caution">
    <text evidence="9">The sequence shown here is derived from an EMBL/GenBank/DDBJ whole genome shotgun (WGS) entry which is preliminary data.</text>
</comment>
<dbReference type="InterPro" id="IPR036640">
    <property type="entry name" value="ABC1_TM_sf"/>
</dbReference>
<dbReference type="PANTHER" id="PTHR43394:SF1">
    <property type="entry name" value="ATP-BINDING CASSETTE SUB-FAMILY B MEMBER 10, MITOCHONDRIAL"/>
    <property type="match status" value="1"/>
</dbReference>
<dbReference type="OrthoDB" id="6500128at2759"/>
<dbReference type="GO" id="GO:0090374">
    <property type="term" value="P:oligopeptide export from mitochondrion"/>
    <property type="evidence" value="ECO:0007669"/>
    <property type="project" value="TreeGrafter"/>
</dbReference>
<dbReference type="Pfam" id="PF00005">
    <property type="entry name" value="ABC_tran"/>
    <property type="match status" value="1"/>
</dbReference>
<dbReference type="EMBL" id="CAMXCT020001731">
    <property type="protein sequence ID" value="CAL1145952.1"/>
    <property type="molecule type" value="Genomic_DNA"/>
</dbReference>
<dbReference type="InterPro" id="IPR027417">
    <property type="entry name" value="P-loop_NTPase"/>
</dbReference>
<reference evidence="10" key="2">
    <citation type="submission" date="2024-04" db="EMBL/GenBank/DDBJ databases">
        <authorList>
            <person name="Chen Y."/>
            <person name="Shah S."/>
            <person name="Dougan E. K."/>
            <person name="Thang M."/>
            <person name="Chan C."/>
        </authorList>
    </citation>
    <scope>NUCLEOTIDE SEQUENCE [LARGE SCALE GENOMIC DNA]</scope>
</reference>
<evidence type="ECO:0000259" key="8">
    <source>
        <dbReference type="PROSITE" id="PS50929"/>
    </source>
</evidence>
<dbReference type="InterPro" id="IPR039421">
    <property type="entry name" value="Type_1_exporter"/>
</dbReference>
<dbReference type="GO" id="GO:0005524">
    <property type="term" value="F:ATP binding"/>
    <property type="evidence" value="ECO:0007669"/>
    <property type="project" value="UniProtKB-KW"/>
</dbReference>
<dbReference type="PROSITE" id="PS00211">
    <property type="entry name" value="ABC_TRANSPORTER_1"/>
    <property type="match status" value="1"/>
</dbReference>
<evidence type="ECO:0000256" key="4">
    <source>
        <dbReference type="ARBA" id="ARBA00022840"/>
    </source>
</evidence>
<dbReference type="SUPFAM" id="SSF52540">
    <property type="entry name" value="P-loop containing nucleoside triphosphate hydrolases"/>
    <property type="match status" value="1"/>
</dbReference>
<keyword evidence="2" id="KW-0812">Transmembrane</keyword>
<evidence type="ECO:0000256" key="5">
    <source>
        <dbReference type="ARBA" id="ARBA00022989"/>
    </source>
</evidence>
<dbReference type="Gene3D" id="1.20.1560.10">
    <property type="entry name" value="ABC transporter type 1, transmembrane domain"/>
    <property type="match status" value="1"/>
</dbReference>
<evidence type="ECO:0000256" key="6">
    <source>
        <dbReference type="ARBA" id="ARBA00023136"/>
    </source>
</evidence>
<dbReference type="Proteomes" id="UP001152797">
    <property type="component" value="Unassembled WGS sequence"/>
</dbReference>
<protein>
    <submittedName>
        <fullName evidence="11">ATP-binding cassette sub-family B member 10, mitochondrial</fullName>
    </submittedName>
</protein>
<dbReference type="SUPFAM" id="SSF90123">
    <property type="entry name" value="ABC transporter transmembrane region"/>
    <property type="match status" value="1"/>
</dbReference>
<dbReference type="GO" id="GO:0016887">
    <property type="term" value="F:ATP hydrolysis activity"/>
    <property type="evidence" value="ECO:0007669"/>
    <property type="project" value="InterPro"/>
</dbReference>